<dbReference type="FunFam" id="1.10.10.10:FF:000079">
    <property type="entry name" value="GntR family transcriptional regulator"/>
    <property type="match status" value="1"/>
</dbReference>
<dbReference type="Gene3D" id="3.40.1410.10">
    <property type="entry name" value="Chorismate lyase-like"/>
    <property type="match status" value="1"/>
</dbReference>
<dbReference type="PANTHER" id="PTHR44846:SF16">
    <property type="entry name" value="TRANSCRIPTIONAL REGULATOR PHNF-RELATED"/>
    <property type="match status" value="1"/>
</dbReference>
<dbReference type="InterPro" id="IPR028978">
    <property type="entry name" value="Chorismate_lyase_/UTRA_dom_sf"/>
</dbReference>
<keyword evidence="3" id="KW-0804">Transcription</keyword>
<accession>A0A1H8UJU5</accession>
<dbReference type="SUPFAM" id="SSF46785">
    <property type="entry name" value="Winged helix' DNA-binding domain"/>
    <property type="match status" value="1"/>
</dbReference>
<evidence type="ECO:0000259" key="5">
    <source>
        <dbReference type="PROSITE" id="PS50949"/>
    </source>
</evidence>
<gene>
    <name evidence="6" type="ORF">SAMN04490248_12059</name>
</gene>
<keyword evidence="2" id="KW-0238">DNA-binding</keyword>
<feature type="domain" description="HTH gntR-type" evidence="5">
    <location>
        <begin position="19"/>
        <end position="87"/>
    </location>
</feature>
<evidence type="ECO:0000313" key="7">
    <source>
        <dbReference type="Proteomes" id="UP000198893"/>
    </source>
</evidence>
<dbReference type="GO" id="GO:0003700">
    <property type="term" value="F:DNA-binding transcription factor activity"/>
    <property type="evidence" value="ECO:0007669"/>
    <property type="project" value="UniProtKB-UniRule"/>
</dbReference>
<dbReference type="Pfam" id="PF00392">
    <property type="entry name" value="GntR"/>
    <property type="match status" value="1"/>
</dbReference>
<evidence type="ECO:0000313" key="6">
    <source>
        <dbReference type="EMBL" id="SEP03356.1"/>
    </source>
</evidence>
<dbReference type="InterPro" id="IPR010248">
    <property type="entry name" value="His_ut_repres"/>
</dbReference>
<dbReference type="InterPro" id="IPR036390">
    <property type="entry name" value="WH_DNA-bd_sf"/>
</dbReference>
<dbReference type="NCBIfam" id="TIGR02018">
    <property type="entry name" value="his_ut_repres"/>
    <property type="match status" value="1"/>
</dbReference>
<dbReference type="InterPro" id="IPR036388">
    <property type="entry name" value="WH-like_DNA-bd_sf"/>
</dbReference>
<dbReference type="Pfam" id="PF07702">
    <property type="entry name" value="UTRA"/>
    <property type="match status" value="1"/>
</dbReference>
<dbReference type="GO" id="GO:0006547">
    <property type="term" value="P:L-histidine metabolic process"/>
    <property type="evidence" value="ECO:0007669"/>
    <property type="project" value="UniProtKB-UniRule"/>
</dbReference>
<evidence type="ECO:0000256" key="2">
    <source>
        <dbReference type="ARBA" id="ARBA00023125"/>
    </source>
</evidence>
<reference evidence="6 7" key="1">
    <citation type="submission" date="2016-10" db="EMBL/GenBank/DDBJ databases">
        <authorList>
            <person name="de Groot N.N."/>
        </authorList>
    </citation>
    <scope>NUCLEOTIDE SEQUENCE [LARGE SCALE GENOMIC DNA]</scope>
    <source>
        <strain evidence="6 7">DSM 27842</strain>
    </source>
</reference>
<keyword evidence="1" id="KW-0805">Transcription regulation</keyword>
<dbReference type="CDD" id="cd07377">
    <property type="entry name" value="WHTH_GntR"/>
    <property type="match status" value="1"/>
</dbReference>
<dbReference type="AlphaFoldDB" id="A0A1H8UJU5"/>
<dbReference type="OrthoDB" id="9808698at2"/>
<proteinExistence type="predicted"/>
<dbReference type="STRING" id="569882.SAMN04490248_12059"/>
<dbReference type="SMART" id="SM00866">
    <property type="entry name" value="UTRA"/>
    <property type="match status" value="1"/>
</dbReference>
<organism evidence="6 7">
    <name type="scientific">Salinihabitans flavidus</name>
    <dbReference type="NCBI Taxonomy" id="569882"/>
    <lineage>
        <taxon>Bacteria</taxon>
        <taxon>Pseudomonadati</taxon>
        <taxon>Pseudomonadota</taxon>
        <taxon>Alphaproteobacteria</taxon>
        <taxon>Rhodobacterales</taxon>
        <taxon>Roseobacteraceae</taxon>
        <taxon>Salinihabitans</taxon>
    </lineage>
</organism>
<protein>
    <recommendedName>
        <fullName evidence="4">Histidine utilization repressor</fullName>
    </recommendedName>
</protein>
<sequence length="258" mass="28733">MHKTEATPEMKTPTRISQIPLSRQIKDFILEGISSGDLSPGDRIPSEAELAKHFSASRMTVNRAVSELTVEGRLSRVQGLGTFVAEFKPLAPLFEVRSIAQEVVEQGKTHSSVLLEAECEPATKQEAGRLEVETGTEIFKLQVLHLSDGRPIQIEVRLVVPKFAPLFLEQDFTTITPSDYLQKNVLFSEVEHKVDAVSAGEEIGQLLEIEKNAPCLRLVRRTWIGNEIITYVQLIHPGEAFRFTGRFTGPQNVKAMPC</sequence>
<evidence type="ECO:0000256" key="3">
    <source>
        <dbReference type="ARBA" id="ARBA00023163"/>
    </source>
</evidence>
<dbReference type="RefSeq" id="WP_093119675.1">
    <property type="nucleotide sequence ID" value="NZ_FODS01000020.1"/>
</dbReference>
<evidence type="ECO:0000256" key="4">
    <source>
        <dbReference type="NCBIfam" id="TIGR02018"/>
    </source>
</evidence>
<dbReference type="InterPro" id="IPR050679">
    <property type="entry name" value="Bact_HTH_transcr_reg"/>
</dbReference>
<dbReference type="PANTHER" id="PTHR44846">
    <property type="entry name" value="MANNOSYL-D-GLYCERATE TRANSPORT/METABOLISM SYSTEM REPRESSOR MNGR-RELATED"/>
    <property type="match status" value="1"/>
</dbReference>
<dbReference type="PROSITE" id="PS50949">
    <property type="entry name" value="HTH_GNTR"/>
    <property type="match status" value="1"/>
</dbReference>
<dbReference type="GO" id="GO:0045892">
    <property type="term" value="P:negative regulation of DNA-templated transcription"/>
    <property type="evidence" value="ECO:0007669"/>
    <property type="project" value="UniProtKB-UniRule"/>
</dbReference>
<dbReference type="InterPro" id="IPR000524">
    <property type="entry name" value="Tscrpt_reg_HTH_GntR"/>
</dbReference>
<dbReference type="InterPro" id="IPR011663">
    <property type="entry name" value="UTRA"/>
</dbReference>
<dbReference type="Proteomes" id="UP000198893">
    <property type="component" value="Unassembled WGS sequence"/>
</dbReference>
<dbReference type="PRINTS" id="PR00035">
    <property type="entry name" value="HTHGNTR"/>
</dbReference>
<dbReference type="SUPFAM" id="SSF64288">
    <property type="entry name" value="Chorismate lyase-like"/>
    <property type="match status" value="1"/>
</dbReference>
<dbReference type="GO" id="GO:0003677">
    <property type="term" value="F:DNA binding"/>
    <property type="evidence" value="ECO:0007669"/>
    <property type="project" value="UniProtKB-UniRule"/>
</dbReference>
<dbReference type="EMBL" id="FODS01000020">
    <property type="protein sequence ID" value="SEP03356.1"/>
    <property type="molecule type" value="Genomic_DNA"/>
</dbReference>
<keyword evidence="7" id="KW-1185">Reference proteome</keyword>
<name>A0A1H8UJU5_9RHOB</name>
<evidence type="ECO:0000256" key="1">
    <source>
        <dbReference type="ARBA" id="ARBA00023015"/>
    </source>
</evidence>
<dbReference type="Gene3D" id="1.10.10.10">
    <property type="entry name" value="Winged helix-like DNA-binding domain superfamily/Winged helix DNA-binding domain"/>
    <property type="match status" value="1"/>
</dbReference>
<dbReference type="SMART" id="SM00345">
    <property type="entry name" value="HTH_GNTR"/>
    <property type="match status" value="1"/>
</dbReference>